<dbReference type="OrthoDB" id="41874at2759"/>
<sequence>MRIPTLVFSLLATADAFTVLPSVPTGVRLISSKPVRSPTWIRESSTAVAEAPDATKTDSAADDDGADIYAKLGITEDQLSIGVKPEEVLEWIGTREVMVEKAMRDIEKFDRAKAEAEVDKYLMDPEAINYHIEFKKRLADNPDMLQPEEEEGFFSFRTLVIVYITYVFGEVVYRNFLEPRGVDLSFLPGYGPIIPKEEVVDAVSSAVSDGSVVDSVVQSAVEAVDAASTAADVIGNSI</sequence>
<dbReference type="AlphaFoldDB" id="A0A9N8E471"/>
<dbReference type="EMBL" id="CAICTM010000525">
    <property type="protein sequence ID" value="CAB9512251.1"/>
    <property type="molecule type" value="Genomic_DNA"/>
</dbReference>
<keyword evidence="1" id="KW-0732">Signal</keyword>
<organism evidence="2 3">
    <name type="scientific">Seminavis robusta</name>
    <dbReference type="NCBI Taxonomy" id="568900"/>
    <lineage>
        <taxon>Eukaryota</taxon>
        <taxon>Sar</taxon>
        <taxon>Stramenopiles</taxon>
        <taxon>Ochrophyta</taxon>
        <taxon>Bacillariophyta</taxon>
        <taxon>Bacillariophyceae</taxon>
        <taxon>Bacillariophycidae</taxon>
        <taxon>Naviculales</taxon>
        <taxon>Naviculaceae</taxon>
        <taxon>Seminavis</taxon>
    </lineage>
</organism>
<dbReference type="Proteomes" id="UP001153069">
    <property type="component" value="Unassembled WGS sequence"/>
</dbReference>
<feature type="signal peptide" evidence="1">
    <location>
        <begin position="1"/>
        <end position="16"/>
    </location>
</feature>
<name>A0A9N8E471_9STRA</name>
<feature type="chain" id="PRO_5040339500" evidence="1">
    <location>
        <begin position="17"/>
        <end position="238"/>
    </location>
</feature>
<accession>A0A9N8E471</accession>
<evidence type="ECO:0000313" key="2">
    <source>
        <dbReference type="EMBL" id="CAB9512251.1"/>
    </source>
</evidence>
<evidence type="ECO:0000256" key="1">
    <source>
        <dbReference type="SAM" id="SignalP"/>
    </source>
</evidence>
<reference evidence="2" key="1">
    <citation type="submission" date="2020-06" db="EMBL/GenBank/DDBJ databases">
        <authorList>
            <consortium name="Plant Systems Biology data submission"/>
        </authorList>
    </citation>
    <scope>NUCLEOTIDE SEQUENCE</scope>
    <source>
        <strain evidence="2">D6</strain>
    </source>
</reference>
<protein>
    <submittedName>
        <fullName evidence="2">Uncharacterized protein</fullName>
    </submittedName>
</protein>
<gene>
    <name evidence="2" type="ORF">SEMRO_526_G160360.1</name>
</gene>
<proteinExistence type="predicted"/>
<keyword evidence="3" id="KW-1185">Reference proteome</keyword>
<evidence type="ECO:0000313" key="3">
    <source>
        <dbReference type="Proteomes" id="UP001153069"/>
    </source>
</evidence>
<comment type="caution">
    <text evidence="2">The sequence shown here is derived from an EMBL/GenBank/DDBJ whole genome shotgun (WGS) entry which is preliminary data.</text>
</comment>